<evidence type="ECO:0000313" key="7">
    <source>
        <dbReference type="EMBL" id="WNQ11976.1"/>
    </source>
</evidence>
<evidence type="ECO:0000256" key="2">
    <source>
        <dbReference type="ARBA" id="ARBA00022475"/>
    </source>
</evidence>
<sequence length="357" mass="37472">MKQDKMMTYLRGLLQPLLAIVLGLIVGAVMIIAVGGSVLETYAEMAKGAFGSSYFTASTLARATPIILVGLGASLAFRAGFFNLGAEGQMILGALSAALAALYVPGPAALKLVCALVAGMLAGGLWSALAGWLDTRFRMNLLITTLLFNYIAALFAGYLVSFPLKDKASTGASQTAMLDKSLWLPKIMSGTTLHIGFLVAVLAAIGMAWYLRYTVKGYEIRMLGSNPLFAGYGGVRRGRVMLLSMLASGALAGLAGTFEVLGTQYRYIDNMLSAPGFAWSGIMATLIAGSNPIGTVFAAILLAALQTGGMGVERNTEVPLEISNIIQAALILFVSARLTFAFISRRKARRGADGNAA</sequence>
<dbReference type="PANTHER" id="PTHR47089:SF1">
    <property type="entry name" value="GUANOSINE ABC TRANSPORTER PERMEASE PROTEIN NUPP"/>
    <property type="match status" value="1"/>
</dbReference>
<evidence type="ECO:0000256" key="1">
    <source>
        <dbReference type="ARBA" id="ARBA00004651"/>
    </source>
</evidence>
<dbReference type="GO" id="GO:0005886">
    <property type="term" value="C:plasma membrane"/>
    <property type="evidence" value="ECO:0007669"/>
    <property type="project" value="UniProtKB-SubCell"/>
</dbReference>
<protein>
    <submittedName>
        <fullName evidence="7">ABC transporter permease</fullName>
    </submittedName>
</protein>
<organism evidence="7 8">
    <name type="scientific">Paenibacillus aurantius</name>
    <dbReference type="NCBI Taxonomy" id="2918900"/>
    <lineage>
        <taxon>Bacteria</taxon>
        <taxon>Bacillati</taxon>
        <taxon>Bacillota</taxon>
        <taxon>Bacilli</taxon>
        <taxon>Bacillales</taxon>
        <taxon>Paenibacillaceae</taxon>
        <taxon>Paenibacillus</taxon>
    </lineage>
</organism>
<evidence type="ECO:0000256" key="5">
    <source>
        <dbReference type="ARBA" id="ARBA00023136"/>
    </source>
</evidence>
<feature type="transmembrane region" description="Helical" evidence="6">
    <location>
        <begin position="282"/>
        <end position="305"/>
    </location>
</feature>
<evidence type="ECO:0000313" key="8">
    <source>
        <dbReference type="Proteomes" id="UP001305702"/>
    </source>
</evidence>
<feature type="transmembrane region" description="Helical" evidence="6">
    <location>
        <begin position="109"/>
        <end position="129"/>
    </location>
</feature>
<dbReference type="Pfam" id="PF02653">
    <property type="entry name" value="BPD_transp_2"/>
    <property type="match status" value="1"/>
</dbReference>
<dbReference type="RefSeq" id="WP_315605753.1">
    <property type="nucleotide sequence ID" value="NZ_CP130318.1"/>
</dbReference>
<name>A0AA96LE13_9BACL</name>
<keyword evidence="2" id="KW-1003">Cell membrane</keyword>
<dbReference type="KEGG" id="paun:MJA45_02640"/>
<feature type="transmembrane region" description="Helical" evidence="6">
    <location>
        <begin position="241"/>
        <end position="261"/>
    </location>
</feature>
<dbReference type="InterPro" id="IPR001851">
    <property type="entry name" value="ABC_transp_permease"/>
</dbReference>
<evidence type="ECO:0000256" key="3">
    <source>
        <dbReference type="ARBA" id="ARBA00022692"/>
    </source>
</evidence>
<evidence type="ECO:0000256" key="4">
    <source>
        <dbReference type="ARBA" id="ARBA00022989"/>
    </source>
</evidence>
<evidence type="ECO:0000256" key="6">
    <source>
        <dbReference type="SAM" id="Phobius"/>
    </source>
</evidence>
<feature type="transmembrane region" description="Helical" evidence="6">
    <location>
        <begin position="84"/>
        <end position="103"/>
    </location>
</feature>
<dbReference type="CDD" id="cd06580">
    <property type="entry name" value="TM_PBP1_transp_TpRbsC_like"/>
    <property type="match status" value="1"/>
</dbReference>
<dbReference type="PANTHER" id="PTHR47089">
    <property type="entry name" value="ABC TRANSPORTER, PERMEASE PROTEIN"/>
    <property type="match status" value="1"/>
</dbReference>
<dbReference type="EMBL" id="CP130318">
    <property type="protein sequence ID" value="WNQ11976.1"/>
    <property type="molecule type" value="Genomic_DNA"/>
</dbReference>
<accession>A0AA96LE13</accession>
<proteinExistence type="predicted"/>
<dbReference type="AlphaFoldDB" id="A0AA96LE13"/>
<comment type="subcellular location">
    <subcellularLocation>
        <location evidence="1">Cell membrane</location>
        <topology evidence="1">Multi-pass membrane protein</topology>
    </subcellularLocation>
</comment>
<feature type="transmembrane region" description="Helical" evidence="6">
    <location>
        <begin position="12"/>
        <end position="34"/>
    </location>
</feature>
<feature type="transmembrane region" description="Helical" evidence="6">
    <location>
        <begin position="141"/>
        <end position="160"/>
    </location>
</feature>
<keyword evidence="3 6" id="KW-0812">Transmembrane</keyword>
<keyword evidence="4 6" id="KW-1133">Transmembrane helix</keyword>
<feature type="transmembrane region" description="Helical" evidence="6">
    <location>
        <begin position="187"/>
        <end position="211"/>
    </location>
</feature>
<dbReference type="Proteomes" id="UP001305702">
    <property type="component" value="Chromosome"/>
</dbReference>
<keyword evidence="8" id="KW-1185">Reference proteome</keyword>
<reference evidence="7 8" key="1">
    <citation type="submission" date="2022-02" db="EMBL/GenBank/DDBJ databases">
        <title>Paenibacillus sp. MBLB1776 Whole Genome Shotgun Sequencing.</title>
        <authorList>
            <person name="Hwang C.Y."/>
            <person name="Cho E.-S."/>
            <person name="Seo M.-J."/>
        </authorList>
    </citation>
    <scope>NUCLEOTIDE SEQUENCE [LARGE SCALE GENOMIC DNA]</scope>
    <source>
        <strain evidence="7 8">MBLB1776</strain>
    </source>
</reference>
<gene>
    <name evidence="7" type="ORF">MJA45_02640</name>
</gene>
<dbReference type="GO" id="GO:0022857">
    <property type="term" value="F:transmembrane transporter activity"/>
    <property type="evidence" value="ECO:0007669"/>
    <property type="project" value="InterPro"/>
</dbReference>
<feature type="transmembrane region" description="Helical" evidence="6">
    <location>
        <begin position="54"/>
        <end position="77"/>
    </location>
</feature>
<keyword evidence="5 6" id="KW-0472">Membrane</keyword>